<dbReference type="EMBL" id="FOFB01000027">
    <property type="protein sequence ID" value="SER18526.1"/>
    <property type="molecule type" value="Genomic_DNA"/>
</dbReference>
<reference evidence="3" key="1">
    <citation type="submission" date="2016-10" db="EMBL/GenBank/DDBJ databases">
        <authorList>
            <person name="Varghese N."/>
            <person name="Submissions S."/>
        </authorList>
    </citation>
    <scope>NUCLEOTIDE SEQUENCE [LARGE SCALE GENOMIC DNA]</scope>
    <source>
        <strain evidence="3">DSM 24740</strain>
    </source>
</reference>
<name>A0A1H9M4F0_9BACT</name>
<feature type="signal peptide" evidence="1">
    <location>
        <begin position="1"/>
        <end position="25"/>
    </location>
</feature>
<dbReference type="InterPro" id="IPR023296">
    <property type="entry name" value="Glyco_hydro_beta-prop_sf"/>
</dbReference>
<gene>
    <name evidence="2" type="ORF">SAMN05444359_1277</name>
</gene>
<sequence>MPRHFALFLLAIVSLLLVTCKSRHAQNTPPSSPAVYTVSLGKVAKKSIFRNDSMSIWGGSVVKDDAGIYHMYYSRWPRRLGWAWVTDSEIAHATAPTAFGPFTFQDVTLPRRGADYWDGWCTHNPTVRRYNGKYYLYYMGNTGDQRVTSIPGAENPNAHLNWSHRNLQRIGVAVADNPNGPWERFDEPLIDVSPDSNAIDALMTSNPSITQLIDGSYLLIYKGVAKKKRMPFGGPVAHGVAVSNSPTGPFYKQAGVEVFTIEGDDFPAEDPFIWHHRGAYRAIVKDMRGIFTEAGRSLALFNSDDGLDWTLSEKPLLSDTQIFWEDGSITDVDHLERPQLYVENGEPLMLVCAADTLDGNGVRQSFNVQIPVIIK</sequence>
<accession>A0A1H9M4F0</accession>
<evidence type="ECO:0008006" key="4">
    <source>
        <dbReference type="Google" id="ProtNLM"/>
    </source>
</evidence>
<dbReference type="InParanoid" id="A0A1H9M4F0"/>
<dbReference type="STRING" id="478744.SAMN05444359_1277"/>
<organism evidence="2 3">
    <name type="scientific">Neolewinella agarilytica</name>
    <dbReference type="NCBI Taxonomy" id="478744"/>
    <lineage>
        <taxon>Bacteria</taxon>
        <taxon>Pseudomonadati</taxon>
        <taxon>Bacteroidota</taxon>
        <taxon>Saprospiria</taxon>
        <taxon>Saprospirales</taxon>
        <taxon>Lewinellaceae</taxon>
        <taxon>Neolewinella</taxon>
    </lineage>
</organism>
<keyword evidence="1" id="KW-0732">Signal</keyword>
<dbReference type="RefSeq" id="WP_090172001.1">
    <property type="nucleotide sequence ID" value="NZ_FOFB01000027.1"/>
</dbReference>
<protein>
    <recommendedName>
        <fullName evidence="4">Glycosyl hydrolases family 43</fullName>
    </recommendedName>
</protein>
<feature type="chain" id="PRO_5011646193" description="Glycosyl hydrolases family 43" evidence="1">
    <location>
        <begin position="26"/>
        <end position="375"/>
    </location>
</feature>
<dbReference type="SUPFAM" id="SSF75005">
    <property type="entry name" value="Arabinanase/levansucrase/invertase"/>
    <property type="match status" value="1"/>
</dbReference>
<dbReference type="Proteomes" id="UP000199021">
    <property type="component" value="Unassembled WGS sequence"/>
</dbReference>
<proteinExistence type="predicted"/>
<dbReference type="Gene3D" id="2.115.10.20">
    <property type="entry name" value="Glycosyl hydrolase domain, family 43"/>
    <property type="match status" value="1"/>
</dbReference>
<dbReference type="OrthoDB" id="9794572at2"/>
<evidence type="ECO:0000313" key="2">
    <source>
        <dbReference type="EMBL" id="SER18526.1"/>
    </source>
</evidence>
<dbReference type="CDD" id="cd08994">
    <property type="entry name" value="GH43_62_32_68_117_130-like"/>
    <property type="match status" value="1"/>
</dbReference>
<evidence type="ECO:0000313" key="3">
    <source>
        <dbReference type="Proteomes" id="UP000199021"/>
    </source>
</evidence>
<keyword evidence="3" id="KW-1185">Reference proteome</keyword>
<evidence type="ECO:0000256" key="1">
    <source>
        <dbReference type="SAM" id="SignalP"/>
    </source>
</evidence>
<dbReference type="AlphaFoldDB" id="A0A1H9M4F0"/>